<comment type="similarity">
    <text evidence="5">In the central section; belongs to the 3-hydroxyacyl-CoA dehydrogenase family.</text>
</comment>
<dbReference type="InterPro" id="IPR006108">
    <property type="entry name" value="3HC_DH_C"/>
</dbReference>
<comment type="catalytic activity">
    <reaction evidence="18">
        <text>a 4-saturated-(3S)-3-hydroxyacyl-CoA = a (3E)-enoyl-CoA + H2O</text>
        <dbReference type="Rhea" id="RHEA:20724"/>
        <dbReference type="ChEBI" id="CHEBI:15377"/>
        <dbReference type="ChEBI" id="CHEBI:58521"/>
        <dbReference type="ChEBI" id="CHEBI:137480"/>
        <dbReference type="EC" id="4.2.1.17"/>
    </reaction>
</comment>
<keyword evidence="13" id="KW-0413">Isomerase</keyword>
<evidence type="ECO:0000256" key="19">
    <source>
        <dbReference type="RuleBase" id="RU003707"/>
    </source>
</evidence>
<feature type="region of interest" description="Disordered" evidence="20">
    <location>
        <begin position="469"/>
        <end position="503"/>
    </location>
</feature>
<evidence type="ECO:0000256" key="12">
    <source>
        <dbReference type="ARBA" id="ARBA00023140"/>
    </source>
</evidence>
<evidence type="ECO:0000256" key="10">
    <source>
        <dbReference type="ARBA" id="ARBA00023027"/>
    </source>
</evidence>
<evidence type="ECO:0000256" key="14">
    <source>
        <dbReference type="ARBA" id="ARBA00023239"/>
    </source>
</evidence>
<dbReference type="SUPFAM" id="SSF52096">
    <property type="entry name" value="ClpP/crotonase"/>
    <property type="match status" value="1"/>
</dbReference>
<evidence type="ECO:0000256" key="15">
    <source>
        <dbReference type="ARBA" id="ARBA00023268"/>
    </source>
</evidence>
<dbReference type="InterPro" id="IPR008927">
    <property type="entry name" value="6-PGluconate_DH-like_C_sf"/>
</dbReference>
<dbReference type="Gene3D" id="3.40.50.720">
    <property type="entry name" value="NAD(P)-binding Rossmann-like Domain"/>
    <property type="match status" value="2"/>
</dbReference>
<comment type="catalytic activity">
    <reaction evidence="1">
        <text>a (3Z)-enoyl-CoA = a 4-saturated (2E)-enoyl-CoA</text>
        <dbReference type="Rhea" id="RHEA:45900"/>
        <dbReference type="ChEBI" id="CHEBI:85097"/>
        <dbReference type="ChEBI" id="CHEBI:85489"/>
        <dbReference type="EC" id="5.3.3.8"/>
    </reaction>
</comment>
<dbReference type="GO" id="GO:0008692">
    <property type="term" value="F:3-hydroxybutyryl-CoA epimerase activity"/>
    <property type="evidence" value="ECO:0007669"/>
    <property type="project" value="UniProtKB-EC"/>
</dbReference>
<evidence type="ECO:0008006" key="25">
    <source>
        <dbReference type="Google" id="ProtNLM"/>
    </source>
</evidence>
<dbReference type="InterPro" id="IPR029045">
    <property type="entry name" value="ClpP/crotonase-like_dom_sf"/>
</dbReference>
<comment type="similarity">
    <text evidence="19">Belongs to the enoyl-CoA hydratase/isomerase family.</text>
</comment>
<keyword evidence="9" id="KW-0560">Oxidoreductase</keyword>
<dbReference type="OMA" id="TTSRNWA"/>
<dbReference type="GO" id="GO:0070403">
    <property type="term" value="F:NAD+ binding"/>
    <property type="evidence" value="ECO:0007669"/>
    <property type="project" value="InterPro"/>
</dbReference>
<evidence type="ECO:0000256" key="8">
    <source>
        <dbReference type="ARBA" id="ARBA00022832"/>
    </source>
</evidence>
<reference evidence="23 24" key="1">
    <citation type="submission" date="2020-04" db="EMBL/GenBank/DDBJ databases">
        <title>Plant Genome Project.</title>
        <authorList>
            <person name="Zhang R.-G."/>
        </authorList>
    </citation>
    <scope>NUCLEOTIDE SEQUENCE [LARGE SCALE GENOMIC DNA]</scope>
    <source>
        <strain evidence="23">YNK0</strain>
        <tissue evidence="23">Leaf</tissue>
    </source>
</reference>
<evidence type="ECO:0000256" key="2">
    <source>
        <dbReference type="ARBA" id="ARBA00000765"/>
    </source>
</evidence>
<keyword evidence="11" id="KW-0443">Lipid metabolism</keyword>
<evidence type="ECO:0000256" key="17">
    <source>
        <dbReference type="ARBA" id="ARBA00023709"/>
    </source>
</evidence>
<dbReference type="InterPro" id="IPR036291">
    <property type="entry name" value="NAD(P)-bd_dom_sf"/>
</dbReference>
<proteinExistence type="inferred from homology"/>
<keyword evidence="24" id="KW-1185">Reference proteome</keyword>
<dbReference type="Gene3D" id="1.10.1040.50">
    <property type="match status" value="1"/>
</dbReference>
<evidence type="ECO:0000256" key="13">
    <source>
        <dbReference type="ARBA" id="ARBA00023235"/>
    </source>
</evidence>
<evidence type="ECO:0000256" key="9">
    <source>
        <dbReference type="ARBA" id="ARBA00023002"/>
    </source>
</evidence>
<dbReference type="FunFam" id="1.10.1040.50:FF:000004">
    <property type="entry name" value="Peroxisomal fatty acid beta-oxidation multifunctional protein"/>
    <property type="match status" value="1"/>
</dbReference>
<evidence type="ECO:0000256" key="7">
    <source>
        <dbReference type="ARBA" id="ARBA00011245"/>
    </source>
</evidence>
<dbReference type="Pfam" id="PF00378">
    <property type="entry name" value="ECH_1"/>
    <property type="match status" value="1"/>
</dbReference>
<dbReference type="GO" id="GO:0003857">
    <property type="term" value="F:(3S)-3-hydroxyacyl-CoA dehydrogenase (NAD+) activity"/>
    <property type="evidence" value="ECO:0007669"/>
    <property type="project" value="TreeGrafter"/>
</dbReference>
<evidence type="ECO:0000256" key="6">
    <source>
        <dbReference type="ARBA" id="ARBA00008750"/>
    </source>
</evidence>
<comment type="caution">
    <text evidence="23">The sequence shown here is derived from an EMBL/GenBank/DDBJ whole genome shotgun (WGS) entry which is preliminary data.</text>
</comment>
<comment type="pathway">
    <text evidence="4">Lipid metabolism; fatty acid beta-oxidation.</text>
</comment>
<accession>A0A835D3R8</accession>
<dbReference type="Pfam" id="PF02737">
    <property type="entry name" value="3HCDH_N"/>
    <property type="match status" value="2"/>
</dbReference>
<keyword evidence="8" id="KW-0276">Fatty acid metabolism</keyword>
<evidence type="ECO:0000256" key="11">
    <source>
        <dbReference type="ARBA" id="ARBA00023098"/>
    </source>
</evidence>
<dbReference type="GO" id="GO:0005777">
    <property type="term" value="C:peroxisome"/>
    <property type="evidence" value="ECO:0007669"/>
    <property type="project" value="UniProtKB-SubCell"/>
</dbReference>
<dbReference type="SUPFAM" id="SSF48179">
    <property type="entry name" value="6-phosphogluconate dehydrogenase C-terminal domain-like"/>
    <property type="match status" value="2"/>
</dbReference>
<feature type="compositionally biased region" description="Basic and acidic residues" evidence="20">
    <location>
        <begin position="486"/>
        <end position="503"/>
    </location>
</feature>
<dbReference type="InterPro" id="IPR006176">
    <property type="entry name" value="3-OHacyl-CoA_DH_NAD-bd"/>
</dbReference>
<evidence type="ECO:0000256" key="4">
    <source>
        <dbReference type="ARBA" id="ARBA00005005"/>
    </source>
</evidence>
<evidence type="ECO:0000256" key="16">
    <source>
        <dbReference type="ARBA" id="ARBA00023701"/>
    </source>
</evidence>
<dbReference type="Proteomes" id="UP000655225">
    <property type="component" value="Unassembled WGS sequence"/>
</dbReference>
<evidence type="ECO:0000313" key="23">
    <source>
        <dbReference type="EMBL" id="KAF8388966.1"/>
    </source>
</evidence>
<organism evidence="23 24">
    <name type="scientific">Tetracentron sinense</name>
    <name type="common">Spur-leaf</name>
    <dbReference type="NCBI Taxonomy" id="13715"/>
    <lineage>
        <taxon>Eukaryota</taxon>
        <taxon>Viridiplantae</taxon>
        <taxon>Streptophyta</taxon>
        <taxon>Embryophyta</taxon>
        <taxon>Tracheophyta</taxon>
        <taxon>Spermatophyta</taxon>
        <taxon>Magnoliopsida</taxon>
        <taxon>Trochodendrales</taxon>
        <taxon>Trochodendraceae</taxon>
        <taxon>Tetracentron</taxon>
    </lineage>
</organism>
<keyword evidence="10" id="KW-0520">NAD</keyword>
<comment type="similarity">
    <text evidence="6">In the N-terminal section; belongs to the enoyl-CoA hydratase/isomerase family.</text>
</comment>
<gene>
    <name evidence="23" type="ORF">HHK36_025650</name>
</gene>
<evidence type="ECO:0000256" key="20">
    <source>
        <dbReference type="SAM" id="MobiDB-lite"/>
    </source>
</evidence>
<comment type="subcellular location">
    <subcellularLocation>
        <location evidence="3">Peroxisome</location>
    </subcellularLocation>
</comment>
<feature type="domain" description="3-hydroxyacyl-CoA dehydrogenase NAD binding" evidence="22">
    <location>
        <begin position="594"/>
        <end position="633"/>
    </location>
</feature>
<dbReference type="PANTHER" id="PTHR23309:SF49">
    <property type="entry name" value="PEROXISOMAL BIFUNCTIONAL ENZYME"/>
    <property type="match status" value="1"/>
</dbReference>
<feature type="region of interest" description="Disordered" evidence="20">
    <location>
        <begin position="574"/>
        <end position="593"/>
    </location>
</feature>
<comment type="catalytic activity">
    <reaction evidence="2">
        <text>a (3E)-enoyl-CoA = a 4-saturated (2E)-enoyl-CoA</text>
        <dbReference type="Rhea" id="RHEA:45228"/>
        <dbReference type="ChEBI" id="CHEBI:58521"/>
        <dbReference type="ChEBI" id="CHEBI:85097"/>
        <dbReference type="EC" id="5.3.3.8"/>
    </reaction>
</comment>
<dbReference type="FunFam" id="3.90.226.10:FF:000025">
    <property type="entry name" value="Peroxisomal fatty acid beta-oxidation multifunctional protein"/>
    <property type="match status" value="1"/>
</dbReference>
<evidence type="ECO:0000259" key="22">
    <source>
        <dbReference type="Pfam" id="PF02737"/>
    </source>
</evidence>
<keyword evidence="12" id="KW-0576">Peroxisome</keyword>
<dbReference type="SUPFAM" id="SSF51735">
    <property type="entry name" value="NAD(P)-binding Rossmann-fold domains"/>
    <property type="match status" value="1"/>
</dbReference>
<evidence type="ECO:0000259" key="21">
    <source>
        <dbReference type="Pfam" id="PF00725"/>
    </source>
</evidence>
<evidence type="ECO:0000256" key="1">
    <source>
        <dbReference type="ARBA" id="ARBA00000452"/>
    </source>
</evidence>
<dbReference type="EMBL" id="JABCRI010000019">
    <property type="protein sequence ID" value="KAF8388966.1"/>
    <property type="molecule type" value="Genomic_DNA"/>
</dbReference>
<dbReference type="InterPro" id="IPR006180">
    <property type="entry name" value="3-OHacyl-CoA_DH_CS"/>
</dbReference>
<dbReference type="GO" id="GO:0006635">
    <property type="term" value="P:fatty acid beta-oxidation"/>
    <property type="evidence" value="ECO:0007669"/>
    <property type="project" value="UniProtKB-UniPathway"/>
</dbReference>
<dbReference type="PROSITE" id="PS00067">
    <property type="entry name" value="3HCDH"/>
    <property type="match status" value="1"/>
</dbReference>
<dbReference type="CDD" id="cd06558">
    <property type="entry name" value="crotonase-like"/>
    <property type="match status" value="1"/>
</dbReference>
<protein>
    <recommendedName>
        <fullName evidence="25">3-hydroxyacyl-CoA dehydrogenase</fullName>
    </recommendedName>
</protein>
<comment type="subunit">
    <text evidence="7">Monomer.</text>
</comment>
<dbReference type="PROSITE" id="PS00166">
    <property type="entry name" value="ENOYL_COA_HYDRATASE"/>
    <property type="match status" value="1"/>
</dbReference>
<name>A0A835D3R8_TETSI</name>
<dbReference type="GO" id="GO:0004300">
    <property type="term" value="F:enoyl-CoA hydratase activity"/>
    <property type="evidence" value="ECO:0007669"/>
    <property type="project" value="UniProtKB-EC"/>
</dbReference>
<evidence type="ECO:0000313" key="24">
    <source>
        <dbReference type="Proteomes" id="UP000655225"/>
    </source>
</evidence>
<evidence type="ECO:0000256" key="5">
    <source>
        <dbReference type="ARBA" id="ARBA00007005"/>
    </source>
</evidence>
<comment type="catalytic activity">
    <reaction evidence="16">
        <text>(3S)-3-hydroxybutanoyl-CoA = (3R)-3-hydroxybutanoyl-CoA</text>
        <dbReference type="Rhea" id="RHEA:21760"/>
        <dbReference type="ChEBI" id="CHEBI:57315"/>
        <dbReference type="ChEBI" id="CHEBI:57316"/>
        <dbReference type="EC" id="5.1.2.3"/>
    </reaction>
</comment>
<dbReference type="InterPro" id="IPR018376">
    <property type="entry name" value="Enoyl-CoA_hyd/isom_CS"/>
</dbReference>
<dbReference type="AlphaFoldDB" id="A0A835D3R8"/>
<feature type="domain" description="3-hydroxyacyl-CoA dehydrogenase NAD binding" evidence="22">
    <location>
        <begin position="310"/>
        <end position="466"/>
    </location>
</feature>
<dbReference type="OrthoDB" id="2018133at2759"/>
<dbReference type="GO" id="GO:0004165">
    <property type="term" value="F:delta(3)-delta(2)-enoyl-CoA isomerase activity"/>
    <property type="evidence" value="ECO:0007669"/>
    <property type="project" value="UniProtKB-EC"/>
</dbReference>
<feature type="domain" description="3-hydroxyacyl-CoA dehydrogenase C-terminal" evidence="21">
    <location>
        <begin position="636"/>
        <end position="729"/>
    </location>
</feature>
<dbReference type="UniPathway" id="UPA00659"/>
<keyword evidence="14" id="KW-0456">Lyase</keyword>
<dbReference type="InterPro" id="IPR001753">
    <property type="entry name" value="Enoyl-CoA_hydra/iso"/>
</dbReference>
<dbReference type="PANTHER" id="PTHR23309">
    <property type="entry name" value="3-HYDROXYACYL-COA DEHYROGENASE"/>
    <property type="match status" value="1"/>
</dbReference>
<feature type="compositionally biased region" description="Basic and acidic residues" evidence="20">
    <location>
        <begin position="574"/>
        <end position="587"/>
    </location>
</feature>
<evidence type="ECO:0000256" key="18">
    <source>
        <dbReference type="ARBA" id="ARBA00023717"/>
    </source>
</evidence>
<comment type="catalytic activity">
    <reaction evidence="17">
        <text>a (3S)-3-hydroxyacyl-CoA = a (2E)-enoyl-CoA + H2O</text>
        <dbReference type="Rhea" id="RHEA:16105"/>
        <dbReference type="ChEBI" id="CHEBI:15377"/>
        <dbReference type="ChEBI" id="CHEBI:57318"/>
        <dbReference type="ChEBI" id="CHEBI:58856"/>
        <dbReference type="EC" id="4.2.1.17"/>
    </reaction>
</comment>
<sequence>MANMRVLMEVGSDGVAVITFCNPPVNALAPSLIAGLKEKYKCAMKRDDVKAIVLTGEGGKFSGGFDISVFQNLHITGDISLLPDVSVDLLINTIEDAKKPSVAAIQGLALGGGLELAMGCHARVASPKTQLGLPELTLGVIPGFGGTQRLPRLVGMPTAVEMLLSSKSILSEDGKKLGLIDAVVSSEELLKVSRLWALDIAERRRPWITSLRRTDKLGSLSEVRGILKVARQQARQTAPNMPQHQACLDVIEEGVVSGGYSGVLKETEVSNELVLSSTARGLVHVFFAQRATSKVPRVTDVGLKPRQTKNVAVIGGGLMGSGIATALLLSNISVFLMEINSEYLQQGVKKIEVNLQSLLTRGKLTQDKAEKALSILKGVLDYSEFKHVDMVIEMDTRRKLFDECFSILQAVIENISLKQSIFSELEKACPPHCILATNTSTIDLNIVGEKTSSQDRIVGAHFFSSPILKDGDAGAGNGVHQVRQPKPREEKGSQRDPRSKSDICELGLAEENLKIAGGGRSMDWCLLGSVAEMVDLGRATGGVVAAVTGTGYVGAGDDGGATGFLLFSQQKKGKEGIGKSGERRDGGKPNGIGPAHVMPLLEIVQTRKTSAQVILDLITVGKTLKKVPVVVGNCTGFAVNRTFFPYMQGAHLLANLGVDVFRIDRVISTFGMPMGPFQLQDLSGYGIALATGKEFATAFLDRTFVSPLIDLLVKSGRSGKNNGKGFYIYEKGSKPKPDASVLPIIEESRGLINIMPGGKPVSVSDQEILEMILFPVVNEACRVMDEGVVVRASDLDIASVLGMSFPSYR</sequence>
<evidence type="ECO:0000256" key="3">
    <source>
        <dbReference type="ARBA" id="ARBA00004275"/>
    </source>
</evidence>
<keyword evidence="15" id="KW-0511">Multifunctional enzyme</keyword>
<dbReference type="Gene3D" id="3.90.226.10">
    <property type="entry name" value="2-enoyl-CoA Hydratase, Chain A, domain 1"/>
    <property type="match status" value="1"/>
</dbReference>
<dbReference type="Pfam" id="PF00725">
    <property type="entry name" value="3HCDH"/>
    <property type="match status" value="1"/>
</dbReference>